<dbReference type="RefSeq" id="WP_303495218.1">
    <property type="nucleotide sequence ID" value="NZ_JAUOPJ010000033.1"/>
</dbReference>
<gene>
    <name evidence="2" type="ORF">Q4494_18380</name>
</gene>
<proteinExistence type="predicted"/>
<keyword evidence="1" id="KW-0732">Signal</keyword>
<evidence type="ECO:0000256" key="1">
    <source>
        <dbReference type="SAM" id="SignalP"/>
    </source>
</evidence>
<dbReference type="Gene3D" id="3.40.190.10">
    <property type="entry name" value="Periplasmic binding protein-like II"/>
    <property type="match status" value="2"/>
</dbReference>
<accession>A0AAW7XYJ0</accession>
<sequence>MNFIRTISAGLSLGAAMASPALAQDPVEIKIASFTQGSSVYVYAVTIGELLRDVLPEGSIVDTPPIGGGTTNPAIVSQGSADMGLSFAVANTWAAKGAVMYDEPVDNVRALVGGLDQYYIAIIANDDIDTQSVEEYVTATKPDTRVMMLPTGSTGFFATTQILDVVGATEDVVTERGGSYGLGSFGVVKDSFANGSLDLFAHVVTVGHPTVTEIALSNDVTFLQPSEESLAAMTETYGWGTATLPANSFEGQTTDLSLPATNTVLIAHADMSDDLAYLITKTINENKDRLAAGHQALSDFDPTTRAWVDELNGMELHPGALRYYREQGLVD</sequence>
<dbReference type="PANTHER" id="PTHR42941:SF1">
    <property type="entry name" value="SLL1037 PROTEIN"/>
    <property type="match status" value="1"/>
</dbReference>
<reference evidence="2" key="1">
    <citation type="submission" date="2023-07" db="EMBL/GenBank/DDBJ databases">
        <title>Genome content predicts the carbon catabolic preferences of heterotrophic bacteria.</title>
        <authorList>
            <person name="Gralka M."/>
        </authorList>
    </citation>
    <scope>NUCLEOTIDE SEQUENCE</scope>
    <source>
        <strain evidence="2">I2M02</strain>
    </source>
</reference>
<dbReference type="EMBL" id="JAUOPJ010000033">
    <property type="protein sequence ID" value="MDO6459040.1"/>
    <property type="molecule type" value="Genomic_DNA"/>
</dbReference>
<name>A0AAW7XYJ0_9RHOB</name>
<comment type="caution">
    <text evidence="2">The sequence shown here is derived from an EMBL/GenBank/DDBJ whole genome shotgun (WGS) entry which is preliminary data.</text>
</comment>
<dbReference type="PANTHER" id="PTHR42941">
    <property type="entry name" value="SLL1037 PROTEIN"/>
    <property type="match status" value="1"/>
</dbReference>
<dbReference type="SUPFAM" id="SSF53850">
    <property type="entry name" value="Periplasmic binding protein-like II"/>
    <property type="match status" value="1"/>
</dbReference>
<organism evidence="2 3">
    <name type="scientific">Celeribacter halophilus</name>
    <dbReference type="NCBI Taxonomy" id="576117"/>
    <lineage>
        <taxon>Bacteria</taxon>
        <taxon>Pseudomonadati</taxon>
        <taxon>Pseudomonadota</taxon>
        <taxon>Alphaproteobacteria</taxon>
        <taxon>Rhodobacterales</taxon>
        <taxon>Roseobacteraceae</taxon>
        <taxon>Celeribacter</taxon>
    </lineage>
</organism>
<evidence type="ECO:0000313" key="2">
    <source>
        <dbReference type="EMBL" id="MDO6459040.1"/>
    </source>
</evidence>
<feature type="chain" id="PRO_5043386978" evidence="1">
    <location>
        <begin position="24"/>
        <end position="331"/>
    </location>
</feature>
<dbReference type="InterPro" id="IPR011852">
    <property type="entry name" value="TRAP_TAXI"/>
</dbReference>
<evidence type="ECO:0000313" key="3">
    <source>
        <dbReference type="Proteomes" id="UP001169823"/>
    </source>
</evidence>
<dbReference type="AlphaFoldDB" id="A0AAW7XYJ0"/>
<feature type="signal peptide" evidence="1">
    <location>
        <begin position="1"/>
        <end position="23"/>
    </location>
</feature>
<dbReference type="NCBIfam" id="TIGR02122">
    <property type="entry name" value="TRAP_TAXI"/>
    <property type="match status" value="1"/>
</dbReference>
<dbReference type="Proteomes" id="UP001169823">
    <property type="component" value="Unassembled WGS sequence"/>
</dbReference>
<dbReference type="Pfam" id="PF16868">
    <property type="entry name" value="NMT1_3"/>
    <property type="match status" value="1"/>
</dbReference>
<protein>
    <submittedName>
        <fullName evidence="2">TAXI family TRAP transporter solute-binding subunit</fullName>
    </submittedName>
</protein>